<evidence type="ECO:0000256" key="1">
    <source>
        <dbReference type="SAM" id="MobiDB-lite"/>
    </source>
</evidence>
<name>A0A2P7PZI3_9FIRM</name>
<accession>A0A2P7PZI3</accession>
<sequence>MSKKRKRYVEPEMPDSLKKLLDLDVEHDPTYIRTTSKKPAGKGKRPNKNTGSKKKQGSKNQGPSSPRTKKKQTSAARPKSSKRPSQARPSQARSSQARPSQARPSQARPSSSKQKPYASRAEQTQRIQKNKIENAQRKQIAKKKVQKKKKPRKRANFLQIIVYSIVIFFNFIFRGGDKKKYIKEERRRVLDYKFYRNLTIGAMLLVTVMTIAVMATPSQKLSVAENRELQMKPKFSMAKFINGSYSKDYAKYMSDQFPKRSSFIKTKAKMDMMFGKKEINGVYVCKDGYLMEGFKKSDKETTKEKMDAINKFVNDNSKLKTRMMIVPNKVEIYNNLLPANAPVDPQAEYLKELSSMADNKIKFINLIEDFNKVKNAEQLYFRTDHHWTSDGAYKAYLTYCKNSGMDPASESTFTKALAKDKFYGSLYYKNGAQIGSPDKLYLYIQEDNKPLITKYFDTKAKLPTLYDYSKLDGRDPYEVFTGGNHTQIKIRTNVKTDKKLLVIKDSYANAMLPFLVNNYSEINVIDLRYYTGTVEEVINNNDITDVLILYNVNTFNTDSSILSINNKPKRS</sequence>
<evidence type="ECO:0008006" key="5">
    <source>
        <dbReference type="Google" id="ProtNLM"/>
    </source>
</evidence>
<dbReference type="Proteomes" id="UP000241434">
    <property type="component" value="Unassembled WGS sequence"/>
</dbReference>
<keyword evidence="2" id="KW-1133">Transmembrane helix</keyword>
<feature type="compositionally biased region" description="Low complexity" evidence="1">
    <location>
        <begin position="84"/>
        <end position="112"/>
    </location>
</feature>
<proteinExistence type="predicted"/>
<protein>
    <recommendedName>
        <fullName evidence="5">DHHW protein</fullName>
    </recommendedName>
</protein>
<feature type="transmembrane region" description="Helical" evidence="2">
    <location>
        <begin position="194"/>
        <end position="215"/>
    </location>
</feature>
<comment type="caution">
    <text evidence="3">The sequence shown here is derived from an EMBL/GenBank/DDBJ whole genome shotgun (WGS) entry which is preliminary data.</text>
</comment>
<keyword evidence="2" id="KW-0812">Transmembrane</keyword>
<feature type="compositionally biased region" description="Basic residues" evidence="1">
    <location>
        <begin position="35"/>
        <end position="57"/>
    </location>
</feature>
<dbReference type="InterPro" id="IPR025945">
    <property type="entry name" value="DHHW"/>
</dbReference>
<evidence type="ECO:0000256" key="2">
    <source>
        <dbReference type="SAM" id="Phobius"/>
    </source>
</evidence>
<dbReference type="EMBL" id="JYGE01000006">
    <property type="protein sequence ID" value="PSJ31134.1"/>
    <property type="molecule type" value="Genomic_DNA"/>
</dbReference>
<keyword evidence="4" id="KW-1185">Reference proteome</keyword>
<gene>
    <name evidence="3" type="ORF">UF10_07650</name>
</gene>
<feature type="transmembrane region" description="Helical" evidence="2">
    <location>
        <begin position="156"/>
        <end position="173"/>
    </location>
</feature>
<feature type="compositionally biased region" description="Basic and acidic residues" evidence="1">
    <location>
        <begin position="15"/>
        <end position="30"/>
    </location>
</feature>
<dbReference type="AlphaFoldDB" id="A0A2P7PZI3"/>
<dbReference type="Pfam" id="PF14286">
    <property type="entry name" value="DHHW"/>
    <property type="match status" value="2"/>
</dbReference>
<evidence type="ECO:0000313" key="3">
    <source>
        <dbReference type="EMBL" id="PSJ31134.1"/>
    </source>
</evidence>
<organism evidence="3 4">
    <name type="scientific">Peptostreptococcus russellii</name>
    <dbReference type="NCBI Taxonomy" id="215200"/>
    <lineage>
        <taxon>Bacteria</taxon>
        <taxon>Bacillati</taxon>
        <taxon>Bacillota</taxon>
        <taxon>Clostridia</taxon>
        <taxon>Peptostreptococcales</taxon>
        <taxon>Peptostreptococcaceae</taxon>
        <taxon>Peptostreptococcus</taxon>
    </lineage>
</organism>
<dbReference type="RefSeq" id="WP_106777216.1">
    <property type="nucleotide sequence ID" value="NZ_JYGE01000006.1"/>
</dbReference>
<feature type="region of interest" description="Disordered" evidence="1">
    <location>
        <begin position="1"/>
        <end position="151"/>
    </location>
</feature>
<dbReference type="OrthoDB" id="175771at2"/>
<evidence type="ECO:0000313" key="4">
    <source>
        <dbReference type="Proteomes" id="UP000241434"/>
    </source>
</evidence>
<keyword evidence="2" id="KW-0472">Membrane</keyword>
<reference evidence="3" key="1">
    <citation type="thesis" date="2015" institute="Rutgers" country="The State University of New Jersey, 14 College Farm Rd., New Brunswick, NJ, USA">
        <title>Ammonia toxicity in bacteria and its implications for treatment of and resource recovery from highly nitrogenous organic wastes.</title>
        <authorList>
            <person name="Luther A.K."/>
        </authorList>
    </citation>
    <scope>NUCLEOTIDE SEQUENCE</scope>
    <source>
        <strain evidence="3">RT-10B</strain>
    </source>
</reference>
<feature type="compositionally biased region" description="Basic residues" evidence="1">
    <location>
        <begin position="139"/>
        <end position="151"/>
    </location>
</feature>